<reference evidence="3 4" key="1">
    <citation type="journal article" date="2005" name="Nucleic Acids Res.">
        <title>Genomic blueprint of Hahella chejuensis, a marine microbe producing an algicidal agent.</title>
        <authorList>
            <person name="Jeong H."/>
            <person name="Yim J.H."/>
            <person name="Lee C."/>
            <person name="Choi S.-H."/>
            <person name="Park Y.K."/>
            <person name="Yoon S.H."/>
            <person name="Hur C.-G."/>
            <person name="Kang H.-Y."/>
            <person name="Kim D."/>
            <person name="Lee H.H."/>
            <person name="Park K.H."/>
            <person name="Park S.-H."/>
            <person name="Park H.-S."/>
            <person name="Lee H.K."/>
            <person name="Oh T.K."/>
            <person name="Kim J.F."/>
        </authorList>
    </citation>
    <scope>NUCLEOTIDE SEQUENCE [LARGE SCALE GENOMIC DNA]</scope>
    <source>
        <strain evidence="3 4">KCTC 2396</strain>
    </source>
</reference>
<dbReference type="RefSeq" id="WP_011394246.1">
    <property type="nucleotide sequence ID" value="NC_007645.1"/>
</dbReference>
<evidence type="ECO:0000256" key="1">
    <source>
        <dbReference type="ARBA" id="ARBA00022801"/>
    </source>
</evidence>
<dbReference type="InterPro" id="IPR000868">
    <property type="entry name" value="Isochorismatase-like_dom"/>
</dbReference>
<dbReference type="HOGENOM" id="CLU_068979_5_1_6"/>
<dbReference type="KEGG" id="hch:HCH_00256"/>
<evidence type="ECO:0000313" key="3">
    <source>
        <dbReference type="EMBL" id="ABC27169.1"/>
    </source>
</evidence>
<dbReference type="CDD" id="cd01014">
    <property type="entry name" value="nicotinamidase_related"/>
    <property type="match status" value="1"/>
</dbReference>
<gene>
    <name evidence="3" type="ordered locus">HCH_00256</name>
</gene>
<proteinExistence type="predicted"/>
<organism evidence="3 4">
    <name type="scientific">Hahella chejuensis (strain KCTC 2396)</name>
    <dbReference type="NCBI Taxonomy" id="349521"/>
    <lineage>
        <taxon>Bacteria</taxon>
        <taxon>Pseudomonadati</taxon>
        <taxon>Pseudomonadota</taxon>
        <taxon>Gammaproteobacteria</taxon>
        <taxon>Oceanospirillales</taxon>
        <taxon>Hahellaceae</taxon>
        <taxon>Hahella</taxon>
    </lineage>
</organism>
<dbReference type="eggNOG" id="COG1335">
    <property type="taxonomic scope" value="Bacteria"/>
</dbReference>
<dbReference type="OrthoDB" id="1157330at2"/>
<dbReference type="Gene3D" id="3.40.50.850">
    <property type="entry name" value="Isochorismatase-like"/>
    <property type="match status" value="1"/>
</dbReference>
<sequence>MTATNLPAINLHNTALLLIDIQNDYFPGGAMALHQSEQAAAQAARVLQGFRRASLPVIHIQHEMVGDRGFFLPGTEGQKIHASVTPEADETVVVKNYPSSFLRTELDQLLEKQGIKHLVIVGMMTHMCVNTTVRAAAEHGYGVTLIGDATATRDLILDGESVPAEQVQRAMLASVIGFFAEVTTADGFLQQHKLI</sequence>
<dbReference type="Pfam" id="PF00857">
    <property type="entry name" value="Isochorismatase"/>
    <property type="match status" value="1"/>
</dbReference>
<evidence type="ECO:0000313" key="4">
    <source>
        <dbReference type="Proteomes" id="UP000000238"/>
    </source>
</evidence>
<evidence type="ECO:0000259" key="2">
    <source>
        <dbReference type="Pfam" id="PF00857"/>
    </source>
</evidence>
<dbReference type="GO" id="GO:0016787">
    <property type="term" value="F:hydrolase activity"/>
    <property type="evidence" value="ECO:0007669"/>
    <property type="project" value="UniProtKB-KW"/>
</dbReference>
<feature type="domain" description="Isochorismatase-like" evidence="2">
    <location>
        <begin position="14"/>
        <end position="186"/>
    </location>
</feature>
<dbReference type="PANTHER" id="PTHR43540">
    <property type="entry name" value="PEROXYUREIDOACRYLATE/UREIDOACRYLATE AMIDOHYDROLASE-RELATED"/>
    <property type="match status" value="1"/>
</dbReference>
<keyword evidence="4" id="KW-1185">Reference proteome</keyword>
<name>Q2SQA5_HAHCH</name>
<dbReference type="STRING" id="349521.HCH_00256"/>
<protein>
    <submittedName>
        <fullName evidence="3">Amidases related to nicotinamidase</fullName>
    </submittedName>
</protein>
<keyword evidence="1" id="KW-0378">Hydrolase</keyword>
<dbReference type="SUPFAM" id="SSF52499">
    <property type="entry name" value="Isochorismatase-like hydrolases"/>
    <property type="match status" value="1"/>
</dbReference>
<dbReference type="PANTHER" id="PTHR43540:SF1">
    <property type="entry name" value="ISOCHORISMATASE HYDROLASE"/>
    <property type="match status" value="1"/>
</dbReference>
<dbReference type="Proteomes" id="UP000000238">
    <property type="component" value="Chromosome"/>
</dbReference>
<dbReference type="AlphaFoldDB" id="Q2SQA5"/>
<dbReference type="InterPro" id="IPR036380">
    <property type="entry name" value="Isochorismatase-like_sf"/>
</dbReference>
<accession>Q2SQA5</accession>
<dbReference type="EMBL" id="CP000155">
    <property type="protein sequence ID" value="ABC27169.1"/>
    <property type="molecule type" value="Genomic_DNA"/>
</dbReference>
<dbReference type="InterPro" id="IPR050272">
    <property type="entry name" value="Isochorismatase-like_hydrls"/>
</dbReference>